<dbReference type="OrthoDB" id="997694at2759"/>
<evidence type="ECO:0000313" key="2">
    <source>
        <dbReference type="EMBL" id="PPS05595.1"/>
    </source>
</evidence>
<reference evidence="2 3" key="1">
    <citation type="submission" date="2015-01" db="EMBL/GenBank/DDBJ databases">
        <title>Genome of allotetraploid Gossypium barbadense reveals genomic plasticity and fiber elongation in cotton evolution.</title>
        <authorList>
            <person name="Chen X."/>
            <person name="Liu X."/>
            <person name="Zhao B."/>
            <person name="Zheng H."/>
            <person name="Hu Y."/>
            <person name="Lu G."/>
            <person name="Yang C."/>
            <person name="Chen J."/>
            <person name="Shan C."/>
            <person name="Zhang L."/>
            <person name="Zhou Y."/>
            <person name="Wang L."/>
            <person name="Guo W."/>
            <person name="Bai Y."/>
            <person name="Ruan J."/>
            <person name="Shangguan X."/>
            <person name="Mao Y."/>
            <person name="Jiang J."/>
            <person name="Zhu Y."/>
            <person name="Lei J."/>
            <person name="Kang H."/>
            <person name="Chen S."/>
            <person name="He X."/>
            <person name="Wang R."/>
            <person name="Wang Y."/>
            <person name="Chen J."/>
            <person name="Wang L."/>
            <person name="Yu S."/>
            <person name="Wang B."/>
            <person name="Wei J."/>
            <person name="Song S."/>
            <person name="Lu X."/>
            <person name="Gao Z."/>
            <person name="Gu W."/>
            <person name="Deng X."/>
            <person name="Ma D."/>
            <person name="Wang S."/>
            <person name="Liang W."/>
            <person name="Fang L."/>
            <person name="Cai C."/>
            <person name="Zhu X."/>
            <person name="Zhou B."/>
            <person name="Zhang Y."/>
            <person name="Chen Z."/>
            <person name="Xu S."/>
            <person name="Zhu R."/>
            <person name="Wang S."/>
            <person name="Zhang T."/>
            <person name="Zhao G."/>
        </authorList>
    </citation>
    <scope>NUCLEOTIDE SEQUENCE [LARGE SCALE GENOMIC DNA]</scope>
    <source>
        <strain evidence="3">cv. Xinhai21</strain>
        <tissue evidence="2">Leaf</tissue>
    </source>
</reference>
<protein>
    <recommendedName>
        <fullName evidence="4">Plastocyanin-like domain-containing protein</fullName>
    </recommendedName>
</protein>
<proteinExistence type="predicted"/>
<accession>A0A2P5XQG8</accession>
<sequence length="98" mass="10599">MAHLSIISAFLYVCFAVALLSSSVVTALDTELAPSPSPSPLIETGAGNRTVRISLKNVPWTVSEIVSGRMILVHVERSLHVDQLSKRSWLDGGVRDDL</sequence>
<feature type="signal peptide" evidence="1">
    <location>
        <begin position="1"/>
        <end position="27"/>
    </location>
</feature>
<feature type="chain" id="PRO_5015167068" description="Plastocyanin-like domain-containing protein" evidence="1">
    <location>
        <begin position="28"/>
        <end position="98"/>
    </location>
</feature>
<keyword evidence="1" id="KW-0732">Signal</keyword>
<organism evidence="2 3">
    <name type="scientific">Gossypium barbadense</name>
    <name type="common">Sea Island cotton</name>
    <name type="synonym">Hibiscus barbadensis</name>
    <dbReference type="NCBI Taxonomy" id="3634"/>
    <lineage>
        <taxon>Eukaryota</taxon>
        <taxon>Viridiplantae</taxon>
        <taxon>Streptophyta</taxon>
        <taxon>Embryophyta</taxon>
        <taxon>Tracheophyta</taxon>
        <taxon>Spermatophyta</taxon>
        <taxon>Magnoliopsida</taxon>
        <taxon>eudicotyledons</taxon>
        <taxon>Gunneridae</taxon>
        <taxon>Pentapetalae</taxon>
        <taxon>rosids</taxon>
        <taxon>malvids</taxon>
        <taxon>Malvales</taxon>
        <taxon>Malvaceae</taxon>
        <taxon>Malvoideae</taxon>
        <taxon>Gossypium</taxon>
    </lineage>
</organism>
<dbReference type="Proteomes" id="UP000239757">
    <property type="component" value="Unassembled WGS sequence"/>
</dbReference>
<dbReference type="EMBL" id="KZ664428">
    <property type="protein sequence ID" value="PPS05595.1"/>
    <property type="molecule type" value="Genomic_DNA"/>
</dbReference>
<dbReference type="AlphaFoldDB" id="A0A2P5XQG8"/>
<name>A0A2P5XQG8_GOSBA</name>
<gene>
    <name evidence="2" type="ORF">GOBAR_AA15048</name>
</gene>
<evidence type="ECO:0000256" key="1">
    <source>
        <dbReference type="SAM" id="SignalP"/>
    </source>
</evidence>
<evidence type="ECO:0008006" key="4">
    <source>
        <dbReference type="Google" id="ProtNLM"/>
    </source>
</evidence>
<evidence type="ECO:0000313" key="3">
    <source>
        <dbReference type="Proteomes" id="UP000239757"/>
    </source>
</evidence>